<dbReference type="PANTHER" id="PTHR30625">
    <property type="entry name" value="PROTEIN TOLQ"/>
    <property type="match status" value="1"/>
</dbReference>
<evidence type="ECO:0000256" key="10">
    <source>
        <dbReference type="SAM" id="Phobius"/>
    </source>
</evidence>
<evidence type="ECO:0000256" key="2">
    <source>
        <dbReference type="ARBA" id="ARBA00022448"/>
    </source>
</evidence>
<comment type="similarity">
    <text evidence="8">Belongs to the exbB/tolQ family.</text>
</comment>
<dbReference type="AlphaFoldDB" id="A0A5S3V7X7"/>
<evidence type="ECO:0000256" key="1">
    <source>
        <dbReference type="ARBA" id="ARBA00004651"/>
    </source>
</evidence>
<dbReference type="OrthoDB" id="4045at2"/>
<evidence type="ECO:0000256" key="8">
    <source>
        <dbReference type="RuleBase" id="RU004057"/>
    </source>
</evidence>
<reference evidence="13 14" key="1">
    <citation type="submission" date="2018-01" db="EMBL/GenBank/DDBJ databases">
        <authorList>
            <person name="Paulsen S."/>
            <person name="Gram L.K."/>
        </authorList>
    </citation>
    <scope>NUCLEOTIDE SEQUENCE [LARGE SCALE GENOMIC DNA]</scope>
    <source>
        <strain evidence="13 14">S3790</strain>
    </source>
</reference>
<accession>A0A5S3V7X7</accession>
<feature type="signal peptide" evidence="11">
    <location>
        <begin position="1"/>
        <end position="17"/>
    </location>
</feature>
<feature type="chain" id="PRO_5024302413" evidence="11">
    <location>
        <begin position="18"/>
        <end position="429"/>
    </location>
</feature>
<dbReference type="Pfam" id="PF01618">
    <property type="entry name" value="MotA_ExbB"/>
    <property type="match status" value="1"/>
</dbReference>
<evidence type="ECO:0000256" key="6">
    <source>
        <dbReference type="ARBA" id="ARBA00022989"/>
    </source>
</evidence>
<reference evidence="14" key="2">
    <citation type="submission" date="2019-06" db="EMBL/GenBank/DDBJ databases">
        <title>Co-occurence of chitin degradation, pigmentation and bioactivity in marine Pseudoalteromonas.</title>
        <authorList>
            <person name="Sonnenschein E.C."/>
            <person name="Bech P.K."/>
        </authorList>
    </citation>
    <scope>NUCLEOTIDE SEQUENCE [LARGE SCALE GENOMIC DNA]</scope>
    <source>
        <strain evidence="14">S3790</strain>
    </source>
</reference>
<keyword evidence="3" id="KW-1003">Cell membrane</keyword>
<dbReference type="EMBL" id="PNBX01000048">
    <property type="protein sequence ID" value="TMO67798.1"/>
    <property type="molecule type" value="Genomic_DNA"/>
</dbReference>
<dbReference type="Proteomes" id="UP000307217">
    <property type="component" value="Unassembled WGS sequence"/>
</dbReference>
<evidence type="ECO:0000256" key="11">
    <source>
        <dbReference type="SAM" id="SignalP"/>
    </source>
</evidence>
<dbReference type="InterPro" id="IPR050790">
    <property type="entry name" value="ExbB/TolQ_transport"/>
</dbReference>
<evidence type="ECO:0000259" key="12">
    <source>
        <dbReference type="Pfam" id="PF01618"/>
    </source>
</evidence>
<dbReference type="GO" id="GO:0017038">
    <property type="term" value="P:protein import"/>
    <property type="evidence" value="ECO:0007669"/>
    <property type="project" value="TreeGrafter"/>
</dbReference>
<feature type="transmembrane region" description="Helical" evidence="10">
    <location>
        <begin position="333"/>
        <end position="361"/>
    </location>
</feature>
<organism evidence="13 14">
    <name type="scientific">Pseudoalteromonas aurantia</name>
    <dbReference type="NCBI Taxonomy" id="43654"/>
    <lineage>
        <taxon>Bacteria</taxon>
        <taxon>Pseudomonadati</taxon>
        <taxon>Pseudomonadota</taxon>
        <taxon>Gammaproteobacteria</taxon>
        <taxon>Alteromonadales</taxon>
        <taxon>Pseudoalteromonadaceae</taxon>
        <taxon>Pseudoalteromonas</taxon>
    </lineage>
</organism>
<evidence type="ECO:0000256" key="5">
    <source>
        <dbReference type="ARBA" id="ARBA00022927"/>
    </source>
</evidence>
<evidence type="ECO:0000256" key="3">
    <source>
        <dbReference type="ARBA" id="ARBA00022475"/>
    </source>
</evidence>
<gene>
    <name evidence="13" type="ORF">CWC19_11940</name>
</gene>
<keyword evidence="11" id="KW-0732">Signal</keyword>
<sequence>MRLLFLALLFCFSANTAADSSVLSERVVNSKLALSKLQQTINEESLQYQTRLEQSLREVEALRAQAESIRRASDEKVISYEQLSERVRAWREQDNYQRMVVQSFFEQQNLALSAFKSKNGDLTLSPSMFEILKHELVNKISPNWQEKPVVNDKGEIIDFNVLNLGPLALAYNSELAQGGLLTRKINQTLPNIIPNIYTESQLEHLATFVDTGAGFITFDPTLGNAEKLLHKQDNVISHIQKGGVWALPILIFGLISLIATLVKGYQLLLMPKPSNDFIEKIQQIDVSSLEFNIHFKGAEKALIDIAVNNPVSEHRDDQLVAFLMQYRYRVENYLGVVATSAAIAPLLGLLGTVSGMINTFMMMNTFGTGDAATVSGGISEALVTTELGLIVAIPSLIMSALLNRKAKSLNTKLEANAIKLSKLDILSHE</sequence>
<evidence type="ECO:0000256" key="4">
    <source>
        <dbReference type="ARBA" id="ARBA00022692"/>
    </source>
</evidence>
<keyword evidence="5 8" id="KW-0653">Protein transport</keyword>
<dbReference type="PANTHER" id="PTHR30625:SF15">
    <property type="entry name" value="BIOPOLYMER TRANSPORT PROTEIN EXBB"/>
    <property type="match status" value="1"/>
</dbReference>
<evidence type="ECO:0000313" key="14">
    <source>
        <dbReference type="Proteomes" id="UP000307217"/>
    </source>
</evidence>
<protein>
    <submittedName>
        <fullName evidence="13">Transporter proton channel domain containing protein</fullName>
    </submittedName>
</protein>
<keyword evidence="2 8" id="KW-0813">Transport</keyword>
<keyword evidence="9" id="KW-0175">Coiled coil</keyword>
<feature type="transmembrane region" description="Helical" evidence="10">
    <location>
        <begin position="381"/>
        <end position="402"/>
    </location>
</feature>
<dbReference type="InterPro" id="IPR002898">
    <property type="entry name" value="MotA_ExbB_proton_chnl"/>
</dbReference>
<feature type="domain" description="MotA/TolQ/ExbB proton channel" evidence="12">
    <location>
        <begin position="307"/>
        <end position="414"/>
    </location>
</feature>
<evidence type="ECO:0000313" key="13">
    <source>
        <dbReference type="EMBL" id="TMO67798.1"/>
    </source>
</evidence>
<keyword evidence="6 10" id="KW-1133">Transmembrane helix</keyword>
<feature type="transmembrane region" description="Helical" evidence="10">
    <location>
        <begin position="242"/>
        <end position="262"/>
    </location>
</feature>
<evidence type="ECO:0000256" key="9">
    <source>
        <dbReference type="SAM" id="Coils"/>
    </source>
</evidence>
<dbReference type="RefSeq" id="WP_138592085.1">
    <property type="nucleotide sequence ID" value="NZ_PNBX01000048.1"/>
</dbReference>
<keyword evidence="4 10" id="KW-0812">Transmembrane</keyword>
<proteinExistence type="inferred from homology"/>
<comment type="subcellular location">
    <subcellularLocation>
        <location evidence="1">Cell membrane</location>
        <topology evidence="1">Multi-pass membrane protein</topology>
    </subcellularLocation>
    <subcellularLocation>
        <location evidence="8">Membrane</location>
        <topology evidence="8">Multi-pass membrane protein</topology>
    </subcellularLocation>
</comment>
<feature type="coiled-coil region" evidence="9">
    <location>
        <begin position="45"/>
        <end position="72"/>
    </location>
</feature>
<name>A0A5S3V7X7_9GAMM</name>
<comment type="caution">
    <text evidence="13">The sequence shown here is derived from an EMBL/GenBank/DDBJ whole genome shotgun (WGS) entry which is preliminary data.</text>
</comment>
<evidence type="ECO:0000256" key="7">
    <source>
        <dbReference type="ARBA" id="ARBA00023136"/>
    </source>
</evidence>
<keyword evidence="7 10" id="KW-0472">Membrane</keyword>
<dbReference type="GO" id="GO:0005886">
    <property type="term" value="C:plasma membrane"/>
    <property type="evidence" value="ECO:0007669"/>
    <property type="project" value="UniProtKB-SubCell"/>
</dbReference>